<dbReference type="Proteomes" id="UP001059041">
    <property type="component" value="Linkage Group LG11"/>
</dbReference>
<sequence length="196" mass="21466">MLGMPSGYTCCGRVPVRVSASPCSVVSGEKCVERVYRLFSGSTRTFWSVRGEAAGAIIRTRENMMLPWPCLVQRVARLKAQDSLIAEVRDSTELSLHAPVSITLVIRDVQVINLPVQTPVKTTNTTEPNQAERISIAQNRTTHWHATYQPSVMRSTSALHITADILPGFISALPENEEQVQKGEAVPGTGIMDASY</sequence>
<evidence type="ECO:0000313" key="1">
    <source>
        <dbReference type="EMBL" id="KAI7803511.1"/>
    </source>
</evidence>
<organism evidence="1 2">
    <name type="scientific">Triplophysa rosa</name>
    <name type="common">Cave loach</name>
    <dbReference type="NCBI Taxonomy" id="992332"/>
    <lineage>
        <taxon>Eukaryota</taxon>
        <taxon>Metazoa</taxon>
        <taxon>Chordata</taxon>
        <taxon>Craniata</taxon>
        <taxon>Vertebrata</taxon>
        <taxon>Euteleostomi</taxon>
        <taxon>Actinopterygii</taxon>
        <taxon>Neopterygii</taxon>
        <taxon>Teleostei</taxon>
        <taxon>Ostariophysi</taxon>
        <taxon>Cypriniformes</taxon>
        <taxon>Nemacheilidae</taxon>
        <taxon>Triplophysa</taxon>
    </lineage>
</organism>
<gene>
    <name evidence="1" type="ORF">IRJ41_007781</name>
</gene>
<dbReference type="EMBL" id="JAFHDT010000011">
    <property type="protein sequence ID" value="KAI7803511.1"/>
    <property type="molecule type" value="Genomic_DNA"/>
</dbReference>
<accession>A0A9W7TVH1</accession>
<keyword evidence="2" id="KW-1185">Reference proteome</keyword>
<comment type="caution">
    <text evidence="1">The sequence shown here is derived from an EMBL/GenBank/DDBJ whole genome shotgun (WGS) entry which is preliminary data.</text>
</comment>
<dbReference type="AlphaFoldDB" id="A0A9W7TVH1"/>
<reference evidence="1" key="1">
    <citation type="submission" date="2021-02" db="EMBL/GenBank/DDBJ databases">
        <title>Comparative genomics reveals that relaxation of natural selection precedes convergent phenotypic evolution of cavefish.</title>
        <authorList>
            <person name="Peng Z."/>
        </authorList>
    </citation>
    <scope>NUCLEOTIDE SEQUENCE</scope>
    <source>
        <tissue evidence="1">Muscle</tissue>
    </source>
</reference>
<proteinExistence type="predicted"/>
<evidence type="ECO:0000313" key="2">
    <source>
        <dbReference type="Proteomes" id="UP001059041"/>
    </source>
</evidence>
<name>A0A9W7TVH1_TRIRA</name>
<protein>
    <submittedName>
        <fullName evidence="1">Uncharacterized protein</fullName>
    </submittedName>
</protein>